<sequence>MRMFLTLVVLCVLAMPAFAQDDEAEIRGVITDQLQAFNDRDIDEAWTHASPMIQGLFGSPSNFGMMVENGYPMVWTNRDPRFTQLDELGDRMRQRVIIEDSDGVIHALEYVMIETESGWKIDGVSLVPAPDVGA</sequence>
<accession>A0A5C5GBG5</accession>
<evidence type="ECO:0000313" key="2">
    <source>
        <dbReference type="EMBL" id="TNY31314.1"/>
    </source>
</evidence>
<keyword evidence="1" id="KW-0732">Signal</keyword>
<evidence type="ECO:0000256" key="1">
    <source>
        <dbReference type="SAM" id="SignalP"/>
    </source>
</evidence>
<comment type="caution">
    <text evidence="2">The sequence shown here is derived from an EMBL/GenBank/DDBJ whole genome shotgun (WGS) entry which is preliminary data.</text>
</comment>
<dbReference type="RefSeq" id="WP_140196193.1">
    <property type="nucleotide sequence ID" value="NZ_CP065915.1"/>
</dbReference>
<dbReference type="EMBL" id="VFFF01000002">
    <property type="protein sequence ID" value="TNY31314.1"/>
    <property type="molecule type" value="Genomic_DNA"/>
</dbReference>
<dbReference type="Pfam" id="PF16156">
    <property type="entry name" value="DUF4864"/>
    <property type="match status" value="1"/>
</dbReference>
<dbReference type="OrthoDB" id="9130422at2"/>
<feature type="signal peptide" evidence="1">
    <location>
        <begin position="1"/>
        <end position="19"/>
    </location>
</feature>
<keyword evidence="3" id="KW-1185">Reference proteome</keyword>
<reference evidence="2 3" key="1">
    <citation type="submission" date="2019-06" db="EMBL/GenBank/DDBJ databases">
        <title>Genome of new Rhodobacteraceae sp. SM1903.</title>
        <authorList>
            <person name="Ren X."/>
        </authorList>
    </citation>
    <scope>NUCLEOTIDE SEQUENCE [LARGE SCALE GENOMIC DNA]</scope>
    <source>
        <strain evidence="2 3">SM1903</strain>
    </source>
</reference>
<feature type="chain" id="PRO_5022760619" evidence="1">
    <location>
        <begin position="20"/>
        <end position="134"/>
    </location>
</feature>
<gene>
    <name evidence="2" type="ORF">FHY64_14935</name>
</gene>
<dbReference type="AlphaFoldDB" id="A0A5C5GBG5"/>
<dbReference type="Proteomes" id="UP000314011">
    <property type="component" value="Unassembled WGS sequence"/>
</dbReference>
<organism evidence="2 3">
    <name type="scientific">Pelagovum pacificum</name>
    <dbReference type="NCBI Taxonomy" id="2588711"/>
    <lineage>
        <taxon>Bacteria</taxon>
        <taxon>Pseudomonadati</taxon>
        <taxon>Pseudomonadota</taxon>
        <taxon>Alphaproteobacteria</taxon>
        <taxon>Rhodobacterales</taxon>
        <taxon>Paracoccaceae</taxon>
        <taxon>Pelagovum</taxon>
    </lineage>
</organism>
<name>A0A5C5GBG5_9RHOB</name>
<dbReference type="InterPro" id="IPR032347">
    <property type="entry name" value="DUF4864"/>
</dbReference>
<proteinExistence type="predicted"/>
<evidence type="ECO:0000313" key="3">
    <source>
        <dbReference type="Proteomes" id="UP000314011"/>
    </source>
</evidence>
<protein>
    <submittedName>
        <fullName evidence="2">DUF4864 domain-containing protein</fullName>
    </submittedName>
</protein>